<comment type="caution">
    <text evidence="3">The sequence shown here is derived from an EMBL/GenBank/DDBJ whole genome shotgun (WGS) entry which is preliminary data.</text>
</comment>
<dbReference type="Pfam" id="PF15996">
    <property type="entry name" value="PNISR"/>
    <property type="match status" value="1"/>
</dbReference>
<feature type="compositionally biased region" description="Basic and acidic residues" evidence="2">
    <location>
        <begin position="603"/>
        <end position="619"/>
    </location>
</feature>
<feature type="compositionally biased region" description="Acidic residues" evidence="2">
    <location>
        <begin position="291"/>
        <end position="302"/>
    </location>
</feature>
<name>A0ABD2W2W0_9HYME</name>
<feature type="region of interest" description="Disordered" evidence="2">
    <location>
        <begin position="436"/>
        <end position="466"/>
    </location>
</feature>
<reference evidence="3 4" key="1">
    <citation type="journal article" date="2024" name="bioRxiv">
        <title>A reference genome for Trichogramma kaykai: A tiny desert-dwelling parasitoid wasp with competing sex-ratio distorters.</title>
        <authorList>
            <person name="Culotta J."/>
            <person name="Lindsey A.R."/>
        </authorList>
    </citation>
    <scope>NUCLEOTIDE SEQUENCE [LARGE SCALE GENOMIC DNA]</scope>
    <source>
        <strain evidence="3 4">KSX58</strain>
    </source>
</reference>
<feature type="compositionally biased region" description="Basic and acidic residues" evidence="2">
    <location>
        <begin position="303"/>
        <end position="326"/>
    </location>
</feature>
<dbReference type="InterPro" id="IPR031937">
    <property type="entry name" value="PNISR"/>
</dbReference>
<feature type="compositionally biased region" description="Low complexity" evidence="2">
    <location>
        <begin position="517"/>
        <end position="528"/>
    </location>
</feature>
<keyword evidence="4" id="KW-1185">Reference proteome</keyword>
<gene>
    <name evidence="3" type="ORF">TKK_017256</name>
</gene>
<dbReference type="Proteomes" id="UP001627154">
    <property type="component" value="Unassembled WGS sequence"/>
</dbReference>
<accession>A0ABD2W2W0</accession>
<keyword evidence="1" id="KW-0175">Coiled coil</keyword>
<feature type="compositionally biased region" description="Basic and acidic residues" evidence="2">
    <location>
        <begin position="533"/>
        <end position="557"/>
    </location>
</feature>
<feature type="region of interest" description="Disordered" evidence="2">
    <location>
        <begin position="485"/>
        <end position="774"/>
    </location>
</feature>
<feature type="region of interest" description="Disordered" evidence="2">
    <location>
        <begin position="50"/>
        <end position="74"/>
    </location>
</feature>
<feature type="compositionally biased region" description="Acidic residues" evidence="2">
    <location>
        <begin position="495"/>
        <end position="506"/>
    </location>
</feature>
<evidence type="ECO:0000256" key="1">
    <source>
        <dbReference type="SAM" id="Coils"/>
    </source>
</evidence>
<feature type="compositionally biased region" description="Low complexity" evidence="2">
    <location>
        <begin position="582"/>
        <end position="596"/>
    </location>
</feature>
<feature type="compositionally biased region" description="Low complexity" evidence="2">
    <location>
        <begin position="695"/>
        <end position="709"/>
    </location>
</feature>
<feature type="compositionally biased region" description="Basic and acidic residues" evidence="2">
    <location>
        <begin position="485"/>
        <end position="494"/>
    </location>
</feature>
<dbReference type="PANTHER" id="PTHR31518">
    <property type="entry name" value="ARGININE/SERINE-RICH PROTEIN PNISR"/>
    <property type="match status" value="1"/>
</dbReference>
<feature type="compositionally biased region" description="Basic residues" evidence="2">
    <location>
        <begin position="571"/>
        <end position="581"/>
    </location>
</feature>
<feature type="coiled-coil region" evidence="1">
    <location>
        <begin position="240"/>
        <end position="270"/>
    </location>
</feature>
<evidence type="ECO:0008006" key="5">
    <source>
        <dbReference type="Google" id="ProtNLM"/>
    </source>
</evidence>
<feature type="compositionally biased region" description="Basic residues" evidence="2">
    <location>
        <begin position="731"/>
        <end position="774"/>
    </location>
</feature>
<protein>
    <recommendedName>
        <fullName evidence="5">PWI domain-containing protein</fullName>
    </recommendedName>
</protein>
<evidence type="ECO:0000256" key="2">
    <source>
        <dbReference type="SAM" id="MobiDB-lite"/>
    </source>
</evidence>
<feature type="compositionally biased region" description="Basic residues" evidence="2">
    <location>
        <begin position="660"/>
        <end position="694"/>
    </location>
</feature>
<dbReference type="AlphaFoldDB" id="A0ABD2W2W0"/>
<evidence type="ECO:0000313" key="4">
    <source>
        <dbReference type="Proteomes" id="UP001627154"/>
    </source>
</evidence>
<proteinExistence type="predicted"/>
<feature type="compositionally biased region" description="Basic residues" evidence="2">
    <location>
        <begin position="620"/>
        <end position="650"/>
    </location>
</feature>
<dbReference type="EMBL" id="JBJJXI010000137">
    <property type="protein sequence ID" value="KAL3387287.1"/>
    <property type="molecule type" value="Genomic_DNA"/>
</dbReference>
<sequence length="774" mass="88585">MNPATYQNMNSDNVDWAALAQQWIKMKEAAPATPPPPSLQDASQSINTRNEVPMDMDGSDDGVPPAPPAPTISGSENWNQWNQWENQWNQSPMGSNLTNWEWNNGRSAQKALKTPNIPNTAVIAPPAPMISTCPPFANQCVVPPTIPQVPPPHSYTYNALPASHSQFSNQIIPNEFWSNEPHSETSASLAKNMHDLARMPFGPMGIDIPKKRDIRDTTPEDDLSITLDTVKRRQLPAWIREGLEKMEREKQKAIEREQLEALRLKELENKKISEEEARAVLDPAKSKFDTDSDQEATEFEMEDEKKPDNLSEDQVSDKDKYEKRSPDYVQPRKTRFKDASSPVVQSNDTVAPIINEKVPDTIPQQTVIYQSKEEMLQNMMLKVRRSLTEILLEVTNDEIGSVCKDVWKRFCSKGKSTTNAGPAVLSQLSRKLGLGIYSDSNSESDEERATNNDHVQPSQDDDVESDEEIMKNLRQRQVAFRMTEAEIEARLAEEEKNDDEDDEKSDESEKNQLTKRNNSNLSDELNSLATSSEKSKISRERVLSESSNSKRERKSSDGYDSPSLQSTSHHSSTKKNSKHSNNKNSNNKMTRASSSRSRSKSKSSREGSSEHRTNEYLEKKNKKKDISKHAEKLHKTRSRSSSRSRRKNHSRERSCSKSSSRSKHKYKKSRSRSTSKRRRRSRSRHKSRSRRKKSVSPSHSSSRSRSRSSTSHKESRSSYSRNSYERDTGSKRRRESRSRSIERKRRSVSSSRSSKKRRDKSYHREKKSKKSHRY</sequence>
<organism evidence="3 4">
    <name type="scientific">Trichogramma kaykai</name>
    <dbReference type="NCBI Taxonomy" id="54128"/>
    <lineage>
        <taxon>Eukaryota</taxon>
        <taxon>Metazoa</taxon>
        <taxon>Ecdysozoa</taxon>
        <taxon>Arthropoda</taxon>
        <taxon>Hexapoda</taxon>
        <taxon>Insecta</taxon>
        <taxon>Pterygota</taxon>
        <taxon>Neoptera</taxon>
        <taxon>Endopterygota</taxon>
        <taxon>Hymenoptera</taxon>
        <taxon>Apocrita</taxon>
        <taxon>Proctotrupomorpha</taxon>
        <taxon>Chalcidoidea</taxon>
        <taxon>Trichogrammatidae</taxon>
        <taxon>Trichogramma</taxon>
    </lineage>
</organism>
<feature type="region of interest" description="Disordered" evidence="2">
    <location>
        <begin position="282"/>
        <end position="352"/>
    </location>
</feature>
<evidence type="ECO:0000313" key="3">
    <source>
        <dbReference type="EMBL" id="KAL3387287.1"/>
    </source>
</evidence>